<proteinExistence type="predicted"/>
<reference evidence="1 2" key="1">
    <citation type="submission" date="2013-12" db="EMBL/GenBank/DDBJ databases">
        <title>A Varibaculum cambriense genome reconstructed from a premature infant gut community with otherwise low bacterial novelty that shifts toward anaerobic metabolism during the third week of life.</title>
        <authorList>
            <person name="Brown C.T."/>
            <person name="Sharon I."/>
            <person name="Thomas B.C."/>
            <person name="Castelle C.J."/>
            <person name="Morowitz M.J."/>
            <person name="Banfield J.F."/>
        </authorList>
    </citation>
    <scope>NUCLEOTIDE SEQUENCE [LARGE SCALE GENOMIC DNA]</scope>
    <source>
        <strain evidence="2">DORA_7</strain>
    </source>
</reference>
<organism evidence="1 2">
    <name type="scientific">Streptococcus anginosus DORA_7</name>
    <dbReference type="NCBI Taxonomy" id="1403946"/>
    <lineage>
        <taxon>Bacteria</taxon>
        <taxon>Bacillati</taxon>
        <taxon>Bacillota</taxon>
        <taxon>Bacilli</taxon>
        <taxon>Lactobacillales</taxon>
        <taxon>Streptococcaceae</taxon>
        <taxon>Streptococcus</taxon>
        <taxon>Streptococcus anginosus group</taxon>
    </lineage>
</organism>
<sequence>MTGITLIPASLRAGRINLGVPAPVVTIGTFSSMITFTSSSTFFSISTTLTANGLSVSLRNSRISSRNWSPVIPPEAIIPKPPASETATAN</sequence>
<name>W1U2A4_STRAP</name>
<protein>
    <submittedName>
        <fullName evidence="1">Uncharacterized protein</fullName>
    </submittedName>
</protein>
<dbReference type="EMBL" id="AZMF01000113">
    <property type="protein sequence ID" value="ETI85748.1"/>
    <property type="molecule type" value="Genomic_DNA"/>
</dbReference>
<evidence type="ECO:0000313" key="2">
    <source>
        <dbReference type="Proteomes" id="UP000018846"/>
    </source>
</evidence>
<accession>W1U2A4</accession>
<gene>
    <name evidence="1" type="ORF">Q615_SPAC00113G0423</name>
</gene>
<evidence type="ECO:0000313" key="1">
    <source>
        <dbReference type="EMBL" id="ETI85748.1"/>
    </source>
</evidence>
<comment type="caution">
    <text evidence="1">The sequence shown here is derived from an EMBL/GenBank/DDBJ whole genome shotgun (WGS) entry which is preliminary data.</text>
</comment>
<dbReference type="Proteomes" id="UP000018846">
    <property type="component" value="Unassembled WGS sequence"/>
</dbReference>
<dbReference type="AlphaFoldDB" id="W1U2A4"/>